<dbReference type="GO" id="GO:0004965">
    <property type="term" value="F:G protein-coupled GABA receptor activity"/>
    <property type="evidence" value="ECO:0007669"/>
    <property type="project" value="InterPro"/>
</dbReference>
<feature type="transmembrane region" description="Helical" evidence="12">
    <location>
        <begin position="498"/>
        <end position="517"/>
    </location>
</feature>
<dbReference type="PROSITE" id="PS50259">
    <property type="entry name" value="G_PROTEIN_RECEP_F3_4"/>
    <property type="match status" value="1"/>
</dbReference>
<dbReference type="GeneID" id="119728806"/>
<reference evidence="14" key="1">
    <citation type="submission" date="2022-11" db="UniProtKB">
        <authorList>
            <consortium name="EnsemblMetazoa"/>
        </authorList>
    </citation>
    <scope>IDENTIFICATION</scope>
</reference>
<evidence type="ECO:0000259" key="13">
    <source>
        <dbReference type="PROSITE" id="PS50259"/>
    </source>
</evidence>
<keyword evidence="2" id="KW-1003">Cell membrane</keyword>
<feature type="transmembrane region" description="Helical" evidence="12">
    <location>
        <begin position="537"/>
        <end position="556"/>
    </location>
</feature>
<keyword evidence="3 12" id="KW-0812">Transmembrane</keyword>
<dbReference type="SUPFAM" id="SSF53822">
    <property type="entry name" value="Periplasmic binding protein-like I"/>
    <property type="match status" value="1"/>
</dbReference>
<dbReference type="PANTHER" id="PTHR10519">
    <property type="entry name" value="GABA-B RECEPTOR"/>
    <property type="match status" value="1"/>
</dbReference>
<evidence type="ECO:0000313" key="15">
    <source>
        <dbReference type="Proteomes" id="UP000887568"/>
    </source>
</evidence>
<proteinExistence type="predicted"/>
<dbReference type="Pfam" id="PF01094">
    <property type="entry name" value="ANF_receptor"/>
    <property type="match status" value="1"/>
</dbReference>
<feature type="transmembrane region" description="Helical" evidence="12">
    <location>
        <begin position="699"/>
        <end position="721"/>
    </location>
</feature>
<evidence type="ECO:0000256" key="9">
    <source>
        <dbReference type="ARBA" id="ARBA00023180"/>
    </source>
</evidence>
<dbReference type="InterPro" id="IPR001828">
    <property type="entry name" value="ANF_lig-bd_rcpt"/>
</dbReference>
<keyword evidence="4" id="KW-0732">Signal</keyword>
<evidence type="ECO:0000256" key="10">
    <source>
        <dbReference type="ARBA" id="ARBA00023224"/>
    </source>
</evidence>
<keyword evidence="8" id="KW-0675">Receptor</keyword>
<evidence type="ECO:0000256" key="12">
    <source>
        <dbReference type="SAM" id="Phobius"/>
    </source>
</evidence>
<keyword evidence="15" id="KW-1185">Reference proteome</keyword>
<evidence type="ECO:0000256" key="7">
    <source>
        <dbReference type="ARBA" id="ARBA00023136"/>
    </source>
</evidence>
<keyword evidence="9" id="KW-0325">Glycoprotein</keyword>
<dbReference type="PRINTS" id="PR01177">
    <property type="entry name" value="GABAB1RECPTR"/>
</dbReference>
<name>A0A914A0C0_PATMI</name>
<evidence type="ECO:0000256" key="1">
    <source>
        <dbReference type="ARBA" id="ARBA00004651"/>
    </source>
</evidence>
<dbReference type="OrthoDB" id="2150267at2759"/>
<evidence type="ECO:0000256" key="2">
    <source>
        <dbReference type="ARBA" id="ARBA00022475"/>
    </source>
</evidence>
<dbReference type="EnsemblMetazoa" id="XM_038201206.1">
    <property type="protein sequence ID" value="XP_038057134.1"/>
    <property type="gene ID" value="LOC119728806"/>
</dbReference>
<dbReference type="GO" id="GO:0038039">
    <property type="term" value="C:G protein-coupled receptor heterodimeric complex"/>
    <property type="evidence" value="ECO:0007669"/>
    <property type="project" value="TreeGrafter"/>
</dbReference>
<dbReference type="InterPro" id="IPR017978">
    <property type="entry name" value="GPCR_3_C"/>
</dbReference>
<keyword evidence="5 12" id="KW-1133">Transmembrane helix</keyword>
<dbReference type="PRINTS" id="PR01176">
    <property type="entry name" value="GABABRECEPTR"/>
</dbReference>
<evidence type="ECO:0000313" key="14">
    <source>
        <dbReference type="EnsemblMetazoa" id="XP_038057134.1"/>
    </source>
</evidence>
<dbReference type="RefSeq" id="XP_038057134.1">
    <property type="nucleotide sequence ID" value="XM_038201206.1"/>
</dbReference>
<feature type="transmembrane region" description="Helical" evidence="12">
    <location>
        <begin position="461"/>
        <end position="486"/>
    </location>
</feature>
<dbReference type="FunFam" id="3.40.50.2300:FF:000063">
    <property type="entry name" value="Gamma-aminobutyric acid type B receptor subunit"/>
    <property type="match status" value="1"/>
</dbReference>
<evidence type="ECO:0000256" key="11">
    <source>
        <dbReference type="ARBA" id="ARBA00073785"/>
    </source>
</evidence>
<keyword evidence="10" id="KW-0807">Transducer</keyword>
<dbReference type="Proteomes" id="UP000887568">
    <property type="component" value="Unplaced"/>
</dbReference>
<dbReference type="InterPro" id="IPR002455">
    <property type="entry name" value="GPCR3_GABA-B"/>
</dbReference>
<feature type="domain" description="G-protein coupled receptors family 3 profile" evidence="13">
    <location>
        <begin position="468"/>
        <end position="729"/>
    </location>
</feature>
<keyword evidence="7 12" id="KW-0472">Membrane</keyword>
<dbReference type="Pfam" id="PF00003">
    <property type="entry name" value="7tm_3"/>
    <property type="match status" value="1"/>
</dbReference>
<feature type="transmembrane region" description="Helical" evidence="12">
    <location>
        <begin position="577"/>
        <end position="598"/>
    </location>
</feature>
<organism evidence="14 15">
    <name type="scientific">Patiria miniata</name>
    <name type="common">Bat star</name>
    <name type="synonym">Asterina miniata</name>
    <dbReference type="NCBI Taxonomy" id="46514"/>
    <lineage>
        <taxon>Eukaryota</taxon>
        <taxon>Metazoa</taxon>
        <taxon>Echinodermata</taxon>
        <taxon>Eleutherozoa</taxon>
        <taxon>Asterozoa</taxon>
        <taxon>Asteroidea</taxon>
        <taxon>Valvatacea</taxon>
        <taxon>Valvatida</taxon>
        <taxon>Asterinidae</taxon>
        <taxon>Patiria</taxon>
    </lineage>
</organism>
<evidence type="ECO:0000256" key="3">
    <source>
        <dbReference type="ARBA" id="ARBA00022692"/>
    </source>
</evidence>
<protein>
    <recommendedName>
        <fullName evidence="11">Gamma-aminobutyric acid type B receptor subunit 2</fullName>
    </recommendedName>
</protein>
<dbReference type="InterPro" id="IPR028082">
    <property type="entry name" value="Peripla_BP_I"/>
</dbReference>
<evidence type="ECO:0000256" key="4">
    <source>
        <dbReference type="ARBA" id="ARBA00022729"/>
    </source>
</evidence>
<dbReference type="GO" id="GO:0007214">
    <property type="term" value="P:gamma-aminobutyric acid signaling pathway"/>
    <property type="evidence" value="ECO:0007669"/>
    <property type="project" value="TreeGrafter"/>
</dbReference>
<accession>A0A914A0C0</accession>
<evidence type="ECO:0000256" key="6">
    <source>
        <dbReference type="ARBA" id="ARBA00023040"/>
    </source>
</evidence>
<comment type="subcellular location">
    <subcellularLocation>
        <location evidence="1">Cell membrane</location>
        <topology evidence="1">Multi-pass membrane protein</topology>
    </subcellularLocation>
</comment>
<dbReference type="CDD" id="cd06366">
    <property type="entry name" value="PBP1_GABAb_receptor"/>
    <property type="match status" value="1"/>
</dbReference>
<sequence>MGCYLRKITVENVIRLLFATAVLQGASGKENLYLLGLFPTYENQSMASIGKDCRESARLALEHVNADPDVLSDFNLKMIELDTLNNEGWTVNELLQELLINVSNRTNDPIMIIGPLRNEITEIVSLTTSFWHLVQISYGSHEPHLGDRTRYPFLYRTIMSNTGYNDPRLLMIKQWGWQRVATLGRTESTMAMEDMHTKLINSSIEIIAKENFDDDLVQPFKFFEEKDVRIIVGNFYEFLAKKVFCEAYRSGLYGPKYVWMIFGHYEPNWWLEGDLYGCTKEEMSAAVEGAISVGFQTLSTQDVETIGQITPSQYRDIMLNKTGTDYRVEIKPTPYAYDAVWAAALALNNSIELIKPKTLDQFFYNETRMTQAICMSLDQLSFMGVSGLVSFDSNGDRRGEFRIRRIINGTDYDIGHYNRVTDTIRWYYTVEEIFASSGGKPPDDNDITVTEYHKDSVSYELFVSMTAFASVGIAMACGFLAFNVFYRNERLIKMSSPNLNDLIIVGCIMTYGTAILLGVDARLLSDGQLQIMCQVRAWLFGISFTLSFGAMFSKTWRVYSIFTNKKLQKRVIKDYRLFAMVGVLLLIDIAILALWQILDTVAVTIKVLSEKDDPERPNTIVVLQQHNCSGNLSTYFIWTVYIYKGLLLVFGTFIVWQTRNVNIPALNDSKYIGLSIYNVVIFSGLGVPLSYLLADNSGYTYAIVGGLIIFCTTLTLCLLFLPKVLRIIYGYAPEEVGTRVMSNINGRQGTRNGPCEERTRSVVIGGEYSTVVQDERERSSEAKI</sequence>
<keyword evidence="6" id="KW-0297">G-protein coupled receptor</keyword>
<evidence type="ECO:0000256" key="5">
    <source>
        <dbReference type="ARBA" id="ARBA00022989"/>
    </source>
</evidence>
<feature type="transmembrane region" description="Helical" evidence="12">
    <location>
        <begin position="676"/>
        <end position="693"/>
    </location>
</feature>
<dbReference type="AlphaFoldDB" id="A0A914A0C0"/>
<feature type="transmembrane region" description="Helical" evidence="12">
    <location>
        <begin position="635"/>
        <end position="656"/>
    </location>
</feature>
<dbReference type="Gene3D" id="3.40.50.2300">
    <property type="match status" value="2"/>
</dbReference>
<dbReference type="PANTHER" id="PTHR10519:SF74">
    <property type="entry name" value="GAMMA-AMINOBUTYRIC ACID TYPE B RECEPTOR SUBUNIT 2"/>
    <property type="match status" value="1"/>
</dbReference>
<evidence type="ECO:0000256" key="8">
    <source>
        <dbReference type="ARBA" id="ARBA00023170"/>
    </source>
</evidence>
<dbReference type="OMA" id="WRVYSIF"/>